<evidence type="ECO:0000313" key="4">
    <source>
        <dbReference type="Proteomes" id="UP001465976"/>
    </source>
</evidence>
<feature type="region of interest" description="Disordered" evidence="1">
    <location>
        <begin position="1"/>
        <end position="87"/>
    </location>
</feature>
<dbReference type="EMBL" id="JBAHYK010003138">
    <property type="protein sequence ID" value="KAL0563870.1"/>
    <property type="molecule type" value="Genomic_DNA"/>
</dbReference>
<evidence type="ECO:0000259" key="2">
    <source>
        <dbReference type="Pfam" id="PF20231"/>
    </source>
</evidence>
<dbReference type="Proteomes" id="UP001465976">
    <property type="component" value="Unassembled WGS sequence"/>
</dbReference>
<feature type="compositionally biased region" description="Basic and acidic residues" evidence="1">
    <location>
        <begin position="173"/>
        <end position="191"/>
    </location>
</feature>
<evidence type="ECO:0000256" key="1">
    <source>
        <dbReference type="SAM" id="MobiDB-lite"/>
    </source>
</evidence>
<keyword evidence="4" id="KW-1185">Reference proteome</keyword>
<feature type="compositionally biased region" description="Polar residues" evidence="1">
    <location>
        <begin position="56"/>
        <end position="66"/>
    </location>
</feature>
<accession>A0ABR3EM32</accession>
<proteinExistence type="predicted"/>
<organism evidence="3 4">
    <name type="scientific">Marasmius crinis-equi</name>
    <dbReference type="NCBI Taxonomy" id="585013"/>
    <lineage>
        <taxon>Eukaryota</taxon>
        <taxon>Fungi</taxon>
        <taxon>Dikarya</taxon>
        <taxon>Basidiomycota</taxon>
        <taxon>Agaricomycotina</taxon>
        <taxon>Agaricomycetes</taxon>
        <taxon>Agaricomycetidae</taxon>
        <taxon>Agaricales</taxon>
        <taxon>Marasmiineae</taxon>
        <taxon>Marasmiaceae</taxon>
        <taxon>Marasmius</taxon>
    </lineage>
</organism>
<feature type="region of interest" description="Disordered" evidence="1">
    <location>
        <begin position="150"/>
        <end position="191"/>
    </location>
</feature>
<dbReference type="Pfam" id="PF20231">
    <property type="entry name" value="DUF6589"/>
    <property type="match status" value="1"/>
</dbReference>
<dbReference type="InterPro" id="IPR046496">
    <property type="entry name" value="DUF6589"/>
</dbReference>
<feature type="domain" description="DUF6589" evidence="2">
    <location>
        <begin position="529"/>
        <end position="984"/>
    </location>
</feature>
<feature type="non-terminal residue" evidence="3">
    <location>
        <position position="985"/>
    </location>
</feature>
<sequence length="985" mass="111664">MKPHQPPTPLQKSRNPMENITMGTPTNSAHRSRFEELSETRTRGRGRKNMDWDFSTFFSPSTPQENAQHHSEMPPPTTPSDTPVTSRYDSLRANRFTRGRPIFTQHAQNPRTSSTPPSIHVGYGFTAPNLLQPSFTLPSPISPFTFHDPSLPDGSLDAPVSEPEFPLNKPTSKTKEYRPRGSKKPEMSDREKMQRTMEFIFDELGYSSLGSFLLQLIPPIPRNNSGDFGKRHKRKLKSFLQGKSKDKPLHLLTTMYNHRYSSPVYNSKFRHEKLSAFSPTPPENLRYANPAISCWATRTIGDQLYKEIGRLTVNDGSAPYHAQIVASTNERGQQKGVRTITREDIMTFRVADRVKFFKSKASLTWYLTECMAGPREKGVTVVRLRRPHPIVQFSAISAFVVARNRFATGHFAAVAGIWHLACKSQIDVKRLACRMGLSIHDRTARNALETLAEDALKELREEVGLGLEAGKVLVRWVLDNTQRFAEVYEGGAARKSCLICGTACTCIFLEDCDPNAFNLDEYLNRVLKNERTHLTTIGLFNDINWTHIRGIQGLHALRTLCHFAPPLSHYLKLVSECFRSPSQFAIHRMRDGRKTKVQPLGTNSEKEMETSGMASCLHDFFSQSGVKPEHASKHILWVSGDGGSVLSMDQAKKYLATMFDPSDISSTDYNTLHSLLPTMELWHTQATSQNAIAANHFGPSTTSDPSALSRSAHAAKFKRPTNFRDASNYYNLSRTMGTIWDAEILDCWRITLGLDSHADIIPHFERLVAENKLPSFDSLLEISNELVTRYASLRAYEQALSQKANSSSPDDLKFPTRAQHTTYSDMDVDEAVGDEIKKEEGHKEKDGFDGDRVLANSVLFKFEYSLWIEVGYAISDGDIGRAFEVMKIWIFMFAGSNNTNYRDLLLELWCLFKYESSKELKDAIWNNWLVNLTGELGKWIPADLMQEHYNRWLEDHVGKSGMSFDDPYLRRSISPNVDFFLVLKK</sequence>
<gene>
    <name evidence="3" type="ORF">V5O48_018192</name>
</gene>
<protein>
    <recommendedName>
        <fullName evidence="2">DUF6589 domain-containing protein</fullName>
    </recommendedName>
</protein>
<feature type="compositionally biased region" description="Polar residues" evidence="1">
    <location>
        <begin position="105"/>
        <end position="117"/>
    </location>
</feature>
<name>A0ABR3EM32_9AGAR</name>
<feature type="compositionally biased region" description="Basic and acidic residues" evidence="1">
    <location>
        <begin position="32"/>
        <end position="42"/>
    </location>
</feature>
<feature type="compositionally biased region" description="Polar residues" evidence="1">
    <location>
        <begin position="10"/>
        <end position="29"/>
    </location>
</feature>
<reference evidence="3 4" key="1">
    <citation type="submission" date="2024-02" db="EMBL/GenBank/DDBJ databases">
        <title>A draft genome for the cacao thread blight pathogen Marasmius crinis-equi.</title>
        <authorList>
            <person name="Cohen S.P."/>
            <person name="Baruah I.K."/>
            <person name="Amoako-Attah I."/>
            <person name="Bukari Y."/>
            <person name="Meinhardt L.W."/>
            <person name="Bailey B.A."/>
        </authorList>
    </citation>
    <scope>NUCLEOTIDE SEQUENCE [LARGE SCALE GENOMIC DNA]</scope>
    <source>
        <strain evidence="3 4">GH-76</strain>
    </source>
</reference>
<evidence type="ECO:0000313" key="3">
    <source>
        <dbReference type="EMBL" id="KAL0563870.1"/>
    </source>
</evidence>
<comment type="caution">
    <text evidence="3">The sequence shown here is derived from an EMBL/GenBank/DDBJ whole genome shotgun (WGS) entry which is preliminary data.</text>
</comment>
<feature type="region of interest" description="Disordered" evidence="1">
    <location>
        <begin position="99"/>
        <end position="118"/>
    </location>
</feature>